<evidence type="ECO:0000313" key="3">
    <source>
        <dbReference type="Proteomes" id="UP000199701"/>
    </source>
</evidence>
<name>A0A1I0Q1I5_9FIRM</name>
<evidence type="ECO:0000256" key="1">
    <source>
        <dbReference type="SAM" id="Phobius"/>
    </source>
</evidence>
<dbReference type="OrthoDB" id="2050362at2"/>
<keyword evidence="3" id="KW-1185">Reference proteome</keyword>
<feature type="transmembrane region" description="Helical" evidence="1">
    <location>
        <begin position="153"/>
        <end position="176"/>
    </location>
</feature>
<evidence type="ECO:0000313" key="2">
    <source>
        <dbReference type="EMBL" id="SEW20700.1"/>
    </source>
</evidence>
<organism evidence="2 3">
    <name type="scientific">[Clostridium] fimetarium</name>
    <dbReference type="NCBI Taxonomy" id="99656"/>
    <lineage>
        <taxon>Bacteria</taxon>
        <taxon>Bacillati</taxon>
        <taxon>Bacillota</taxon>
        <taxon>Clostridia</taxon>
        <taxon>Lachnospirales</taxon>
        <taxon>Lachnospiraceae</taxon>
    </lineage>
</organism>
<keyword evidence="1" id="KW-0812">Transmembrane</keyword>
<sequence length="189" mass="21719">MEAFKIAIINKRFLIVLFLGMISGTLFANFYGTNHISDWGIFDGVYMEKYNTITINYPTLWKYVAQDRIRDIIFLSIISLTSISVSIFLLYLFYIGMGIGLVVSMATMQYGIFGLWIYVVSIFPQYIFYGLACYIIANNLVKNKKHEAKKPNYKFLASIIISCLLVIIGTCAEAFINPSFMKNIIYNMY</sequence>
<feature type="transmembrane region" description="Helical" evidence="1">
    <location>
        <begin position="126"/>
        <end position="141"/>
    </location>
</feature>
<feature type="transmembrane region" description="Helical" evidence="1">
    <location>
        <begin position="12"/>
        <end position="32"/>
    </location>
</feature>
<dbReference type="AlphaFoldDB" id="A0A1I0Q1I5"/>
<dbReference type="Proteomes" id="UP000199701">
    <property type="component" value="Unassembled WGS sequence"/>
</dbReference>
<feature type="transmembrane region" description="Helical" evidence="1">
    <location>
        <begin position="72"/>
        <end position="94"/>
    </location>
</feature>
<protein>
    <submittedName>
        <fullName evidence="2">Stage II sporulation protein M</fullName>
    </submittedName>
</protein>
<accession>A0A1I0Q1I5</accession>
<keyword evidence="1" id="KW-0472">Membrane</keyword>
<dbReference type="RefSeq" id="WP_092453442.1">
    <property type="nucleotide sequence ID" value="NZ_FOJI01000006.1"/>
</dbReference>
<dbReference type="EMBL" id="FOJI01000006">
    <property type="protein sequence ID" value="SEW20700.1"/>
    <property type="molecule type" value="Genomic_DNA"/>
</dbReference>
<proteinExistence type="predicted"/>
<gene>
    <name evidence="2" type="ORF">SAMN05421659_106217</name>
</gene>
<feature type="transmembrane region" description="Helical" evidence="1">
    <location>
        <begin position="101"/>
        <end position="120"/>
    </location>
</feature>
<keyword evidence="1" id="KW-1133">Transmembrane helix</keyword>
<dbReference type="STRING" id="99656.SAMN05421659_106217"/>
<reference evidence="2 3" key="1">
    <citation type="submission" date="2016-10" db="EMBL/GenBank/DDBJ databases">
        <authorList>
            <person name="de Groot N.N."/>
        </authorList>
    </citation>
    <scope>NUCLEOTIDE SEQUENCE [LARGE SCALE GENOMIC DNA]</scope>
    <source>
        <strain evidence="2 3">DSM 9179</strain>
    </source>
</reference>